<dbReference type="GeneID" id="29746611"/>
<keyword evidence="2" id="KW-1185">Reference proteome</keyword>
<dbReference type="Proteomes" id="UP000002815">
    <property type="component" value="Unassembled WGS sequence"/>
</dbReference>
<dbReference type="AlphaFoldDB" id="E8JZF1"/>
<protein>
    <submittedName>
        <fullName evidence="1">Uncharacterized protein</fullName>
    </submittedName>
</protein>
<evidence type="ECO:0000313" key="1">
    <source>
        <dbReference type="EMBL" id="EFX36970.1"/>
    </source>
</evidence>
<dbReference type="HOGENOM" id="CLU_1069268_0_0_9"/>
<dbReference type="RefSeq" id="WP_006148301.1">
    <property type="nucleotide sequence ID" value="NZ_AJTA01000034.1"/>
</dbReference>
<dbReference type="PATRIC" id="fig|889204.5.peg.964"/>
<name>E8JZF1_9STRE</name>
<proteinExistence type="predicted"/>
<reference evidence="1 2" key="1">
    <citation type="submission" date="2010-12" db="EMBL/GenBank/DDBJ databases">
        <authorList>
            <person name="Muzny D."/>
            <person name="Qin X."/>
            <person name="Deng J."/>
            <person name="Jiang H."/>
            <person name="Liu Y."/>
            <person name="Qu J."/>
            <person name="Song X.-Z."/>
            <person name="Zhang L."/>
            <person name="Thornton R."/>
            <person name="Coyle M."/>
            <person name="Francisco L."/>
            <person name="Jackson L."/>
            <person name="Javaid M."/>
            <person name="Korchina V."/>
            <person name="Kovar C."/>
            <person name="Mata R."/>
            <person name="Mathew T."/>
            <person name="Ngo R."/>
            <person name="Nguyen L."/>
            <person name="Nguyen N."/>
            <person name="Okwuonu G."/>
            <person name="Ongeri F."/>
            <person name="Pham C."/>
            <person name="Simmons D."/>
            <person name="Wilczek-Boney K."/>
            <person name="Hale W."/>
            <person name="Jakkamsetti A."/>
            <person name="Pham P."/>
            <person name="Ruth R."/>
            <person name="San Lucas F."/>
            <person name="Warren J."/>
            <person name="Zhang J."/>
            <person name="Zhao Z."/>
            <person name="Zhou C."/>
            <person name="Zhu D."/>
            <person name="Lee S."/>
            <person name="Bess C."/>
            <person name="Blankenburg K."/>
            <person name="Forbes L."/>
            <person name="Fu Q."/>
            <person name="Gubbala S."/>
            <person name="Hirani K."/>
            <person name="Jayaseelan J.C."/>
            <person name="Lara F."/>
            <person name="Munidasa M."/>
            <person name="Palculict T."/>
            <person name="Patil S."/>
            <person name="Pu L.-L."/>
            <person name="Saada N."/>
            <person name="Tang L."/>
            <person name="Weissenberger G."/>
            <person name="Zhu Y."/>
            <person name="Hemphill L."/>
            <person name="Shang Y."/>
            <person name="Youmans B."/>
            <person name="Ayvaz T."/>
            <person name="Ross M."/>
            <person name="Santibanez J."/>
            <person name="Aqrawi P."/>
            <person name="Gross S."/>
            <person name="Joshi V."/>
            <person name="Fowler G."/>
            <person name="Nazareth L."/>
            <person name="Reid J."/>
            <person name="Worley K."/>
            <person name="Petrosino J."/>
            <person name="Highlander S."/>
            <person name="Gibbs R."/>
        </authorList>
    </citation>
    <scope>NUCLEOTIDE SEQUENCE [LARGE SCALE GENOMIC DNA]</scope>
    <source>
        <strain evidence="1 2">ATCC 700779</strain>
    </source>
</reference>
<comment type="caution">
    <text evidence="1">The sequence shown here is derived from an EMBL/GenBank/DDBJ whole genome shotgun (WGS) entry which is preliminary data.</text>
</comment>
<dbReference type="EMBL" id="AEVD01000005">
    <property type="protein sequence ID" value="EFX36970.1"/>
    <property type="molecule type" value="Genomic_DNA"/>
</dbReference>
<gene>
    <name evidence="1" type="ORF">HMPREF9423_0614</name>
</gene>
<evidence type="ECO:0000313" key="2">
    <source>
        <dbReference type="Proteomes" id="UP000002815"/>
    </source>
</evidence>
<organism evidence="1 2">
    <name type="scientific">Streptococcus infantis ATCC 700779</name>
    <dbReference type="NCBI Taxonomy" id="889204"/>
    <lineage>
        <taxon>Bacteria</taxon>
        <taxon>Bacillati</taxon>
        <taxon>Bacillota</taxon>
        <taxon>Bacilli</taxon>
        <taxon>Lactobacillales</taxon>
        <taxon>Streptococcaceae</taxon>
        <taxon>Streptococcus</taxon>
    </lineage>
</organism>
<accession>E8JZF1</accession>
<sequence>MIFKKTKGEKFKNFSITLLKRNDINNFSNTDNWFLENIIQIDKLYINEFNLRLDDIDINFGNYQSSSIENTLKKMKQKNLSFFSAQAKKIDKILILYDNPFLNQLDLNSNNVYEAKFIIMCPYKYKELLVNFITNNVNLDAWDYGYGMGLLENQTLDGSKIKSTIFSSENIPLFAEKIWDNMLLTNGSLAEKGFVKDIYELNILNHKQAENINLTSFLNRGIGSYSIKNEKYIWTLNFTEIDSVKSALSSTPFLLSMTKE</sequence>